<dbReference type="PROSITE" id="PS00236">
    <property type="entry name" value="NEUROTR_ION_CHANNEL"/>
    <property type="match status" value="1"/>
</dbReference>
<dbReference type="Pfam" id="PF02931">
    <property type="entry name" value="Neur_chan_LBD"/>
    <property type="match status" value="1"/>
</dbReference>
<dbReference type="Gene3D" id="2.70.170.10">
    <property type="entry name" value="Neurotransmitter-gated ion-channel ligand-binding domain"/>
    <property type="match status" value="1"/>
</dbReference>
<dbReference type="EMBL" id="HG994588">
    <property type="protein sequence ID" value="CAF3040864.1"/>
    <property type="molecule type" value="Genomic_DNA"/>
</dbReference>
<comment type="subcellular location">
    <subcellularLocation>
        <location evidence="1">Membrane</location>
    </subcellularLocation>
</comment>
<dbReference type="InterPro" id="IPR018000">
    <property type="entry name" value="Neurotransmitter_ion_chnl_CS"/>
</dbReference>
<dbReference type="OrthoDB" id="2019384at2759"/>
<name>A0A7R8HDT0_LEPSM</name>
<dbReference type="GO" id="GO:0016020">
    <property type="term" value="C:membrane"/>
    <property type="evidence" value="ECO:0007669"/>
    <property type="project" value="UniProtKB-SubCell"/>
</dbReference>
<evidence type="ECO:0000313" key="5">
    <source>
        <dbReference type="Proteomes" id="UP000675881"/>
    </source>
</evidence>
<evidence type="ECO:0000256" key="2">
    <source>
        <dbReference type="ARBA" id="ARBA00023136"/>
    </source>
</evidence>
<accession>A0A7R8HDT0</accession>
<gene>
    <name evidence="4" type="ORF">LSAA_15156</name>
</gene>
<organism evidence="4 5">
    <name type="scientific">Lepeophtheirus salmonis</name>
    <name type="common">Salmon louse</name>
    <name type="synonym">Caligus salmonis</name>
    <dbReference type="NCBI Taxonomy" id="72036"/>
    <lineage>
        <taxon>Eukaryota</taxon>
        <taxon>Metazoa</taxon>
        <taxon>Ecdysozoa</taxon>
        <taxon>Arthropoda</taxon>
        <taxon>Crustacea</taxon>
        <taxon>Multicrustacea</taxon>
        <taxon>Hexanauplia</taxon>
        <taxon>Copepoda</taxon>
        <taxon>Siphonostomatoida</taxon>
        <taxon>Caligidae</taxon>
        <taxon>Lepeophtheirus</taxon>
    </lineage>
</organism>
<keyword evidence="5" id="KW-1185">Reference proteome</keyword>
<sequence>MSFLLERLIFKGSDVTLILKTTKKIQIYCAFDFHDYPFDTQTCTVEIGLSFHIQDTVAFLVDEDSITYDNIDHLQYDINDMQLKLESISSPLISSTFIPFPYAYPPVPLEHAHFLNCFWSPMWVPNFSGTLSSLMEQNYIMPNYTRDLTPLLGLKATEAMTLVKTNECQIERVSMVSITDKLSNVFDGLGTLQGQVSLNIGESVQPVISPSRRIPVPIQHKVKR</sequence>
<evidence type="ECO:0000256" key="1">
    <source>
        <dbReference type="ARBA" id="ARBA00004370"/>
    </source>
</evidence>
<dbReference type="SUPFAM" id="SSF63712">
    <property type="entry name" value="Nicotinic receptor ligand binding domain-like"/>
    <property type="match status" value="1"/>
</dbReference>
<feature type="domain" description="Neurotransmitter-gated ion-channel ligand-binding" evidence="3">
    <location>
        <begin position="19"/>
        <end position="81"/>
    </location>
</feature>
<evidence type="ECO:0000259" key="3">
    <source>
        <dbReference type="Pfam" id="PF02931"/>
    </source>
</evidence>
<protein>
    <submittedName>
        <fullName evidence="4">(salmon louse) hypothetical protein</fullName>
    </submittedName>
</protein>
<dbReference type="AlphaFoldDB" id="A0A7R8HDT0"/>
<keyword evidence="2" id="KW-0472">Membrane</keyword>
<dbReference type="InterPro" id="IPR036734">
    <property type="entry name" value="Neur_chan_lig-bd_sf"/>
</dbReference>
<dbReference type="Proteomes" id="UP000675881">
    <property type="component" value="Chromosome 9"/>
</dbReference>
<evidence type="ECO:0000313" key="4">
    <source>
        <dbReference type="EMBL" id="CAF3040864.1"/>
    </source>
</evidence>
<proteinExistence type="predicted"/>
<dbReference type="GO" id="GO:0005230">
    <property type="term" value="F:extracellular ligand-gated monoatomic ion channel activity"/>
    <property type="evidence" value="ECO:0007669"/>
    <property type="project" value="InterPro"/>
</dbReference>
<reference evidence="4" key="1">
    <citation type="submission" date="2021-02" db="EMBL/GenBank/DDBJ databases">
        <authorList>
            <person name="Bekaert M."/>
        </authorList>
    </citation>
    <scope>NUCLEOTIDE SEQUENCE</scope>
    <source>
        <strain evidence="4">IoA-00</strain>
    </source>
</reference>
<dbReference type="InterPro" id="IPR006202">
    <property type="entry name" value="Neur_chan_lig-bd"/>
</dbReference>